<sequence length="255" mass="29234">MDPDETWMKSNASLQCMTKKGILFYQKGPLLVLFKGKHYLRPDWGYKGMQFNASRIHLDVFSNCTCTQLSLSFIRWCSFPQRCQEMICYFFGSLVNLLIFLFMTSNCCKYSKKLQTKKGNNHGRNKKKPSAKVEVTEHLSIHGTHNDEDLEFPNITVSTERKRKKAPIPDEKKLSTMETQQSDAETKGFEKVSITDQIFTPKKATPKAAKKVPSEKEKSSQNQKKSQSKKSVRNDKEDSLKEGPTQNTKTSEDVI</sequence>
<protein>
    <submittedName>
        <fullName evidence="3">(pine wood nematode) hypothetical protein</fullName>
    </submittedName>
</protein>
<name>A0A1I7S5I4_BURXY</name>
<keyword evidence="2" id="KW-0812">Transmembrane</keyword>
<dbReference type="Proteomes" id="UP000582659">
    <property type="component" value="Unassembled WGS sequence"/>
</dbReference>
<dbReference type="Proteomes" id="UP000095284">
    <property type="component" value="Unplaced"/>
</dbReference>
<accession>A0A1I7S5I4</accession>
<reference evidence="4" key="2">
    <citation type="submission" date="2020-08" db="EMBL/GenBank/DDBJ databases">
        <authorList>
            <person name="Kikuchi T."/>
        </authorList>
    </citation>
    <scope>NUCLEOTIDE SEQUENCE</scope>
    <source>
        <strain evidence="3">Ka4C1</strain>
    </source>
</reference>
<keyword evidence="2" id="KW-0472">Membrane</keyword>
<evidence type="ECO:0000313" key="7">
    <source>
        <dbReference type="WBParaSite" id="BXY_0826900.1"/>
    </source>
</evidence>
<dbReference type="EMBL" id="CAJFCV020000005">
    <property type="protein sequence ID" value="CAG9124742.1"/>
    <property type="molecule type" value="Genomic_DNA"/>
</dbReference>
<evidence type="ECO:0000313" key="5">
    <source>
        <dbReference type="Proteomes" id="UP000095284"/>
    </source>
</evidence>
<dbReference type="WBParaSite" id="BXY_0826900.1">
    <property type="protein sequence ID" value="BXY_0826900.1"/>
    <property type="gene ID" value="BXY_0826900"/>
</dbReference>
<proteinExistence type="predicted"/>
<keyword evidence="6" id="KW-1185">Reference proteome</keyword>
<dbReference type="EMBL" id="CAJFDI010000005">
    <property type="protein sequence ID" value="CAD5232385.1"/>
    <property type="molecule type" value="Genomic_DNA"/>
</dbReference>
<dbReference type="Proteomes" id="UP000659654">
    <property type="component" value="Unassembled WGS sequence"/>
</dbReference>
<gene>
    <name evidence="3" type="ORF">BXYJ_LOCUS12476</name>
</gene>
<organism evidence="5 7">
    <name type="scientific">Bursaphelenchus xylophilus</name>
    <name type="common">Pinewood nematode worm</name>
    <name type="synonym">Aphelenchoides xylophilus</name>
    <dbReference type="NCBI Taxonomy" id="6326"/>
    <lineage>
        <taxon>Eukaryota</taxon>
        <taxon>Metazoa</taxon>
        <taxon>Ecdysozoa</taxon>
        <taxon>Nematoda</taxon>
        <taxon>Chromadorea</taxon>
        <taxon>Rhabditida</taxon>
        <taxon>Tylenchina</taxon>
        <taxon>Tylenchomorpha</taxon>
        <taxon>Aphelenchoidea</taxon>
        <taxon>Aphelenchoididae</taxon>
        <taxon>Bursaphelenchus</taxon>
    </lineage>
</organism>
<evidence type="ECO:0000256" key="2">
    <source>
        <dbReference type="SAM" id="Phobius"/>
    </source>
</evidence>
<feature type="transmembrane region" description="Helical" evidence="2">
    <location>
        <begin position="86"/>
        <end position="103"/>
    </location>
</feature>
<keyword evidence="2" id="KW-1133">Transmembrane helix</keyword>
<feature type="compositionally biased region" description="Basic and acidic residues" evidence="1">
    <location>
        <begin position="232"/>
        <end position="241"/>
    </location>
</feature>
<evidence type="ECO:0000256" key="1">
    <source>
        <dbReference type="SAM" id="MobiDB-lite"/>
    </source>
</evidence>
<reference evidence="7" key="1">
    <citation type="submission" date="2016-11" db="UniProtKB">
        <authorList>
            <consortium name="WormBaseParasite"/>
        </authorList>
    </citation>
    <scope>IDENTIFICATION</scope>
</reference>
<feature type="region of interest" description="Disordered" evidence="1">
    <location>
        <begin position="145"/>
        <end position="255"/>
    </location>
</feature>
<evidence type="ECO:0000313" key="4">
    <source>
        <dbReference type="EMBL" id="CAG9124742.1"/>
    </source>
</evidence>
<evidence type="ECO:0000313" key="6">
    <source>
        <dbReference type="Proteomes" id="UP000659654"/>
    </source>
</evidence>
<evidence type="ECO:0000313" key="3">
    <source>
        <dbReference type="EMBL" id="CAD5232385.1"/>
    </source>
</evidence>
<dbReference type="AlphaFoldDB" id="A0A1I7S5I4"/>